<dbReference type="PANTHER" id="PTHR33542:SF5">
    <property type="entry name" value="FERROCHELATASE CHE1"/>
    <property type="match status" value="1"/>
</dbReference>
<dbReference type="RefSeq" id="WP_208880459.1">
    <property type="nucleotide sequence ID" value="NZ_CP031320.1"/>
</dbReference>
<accession>A0A345XT07</accession>
<dbReference type="Proteomes" id="UP000254425">
    <property type="component" value="Chromosome"/>
</dbReference>
<dbReference type="Pfam" id="PF01903">
    <property type="entry name" value="CbiX"/>
    <property type="match status" value="2"/>
</dbReference>
<dbReference type="GO" id="GO:0046872">
    <property type="term" value="F:metal ion binding"/>
    <property type="evidence" value="ECO:0007669"/>
    <property type="project" value="UniProtKB-KW"/>
</dbReference>
<dbReference type="InterPro" id="IPR002762">
    <property type="entry name" value="CbiX-like"/>
</dbReference>
<dbReference type="KEGG" id="sarm:DVA86_21060"/>
<keyword evidence="4" id="KW-1185">Reference proteome</keyword>
<protein>
    <submittedName>
        <fullName evidence="3">Sirohydrochlorin chelatase</fullName>
    </submittedName>
</protein>
<name>A0A345XT07_9ACTN</name>
<evidence type="ECO:0000313" key="3">
    <source>
        <dbReference type="EMBL" id="AXK34773.1"/>
    </source>
</evidence>
<dbReference type="InterPro" id="IPR050963">
    <property type="entry name" value="Sirohydro_Cobaltochel/CbiX"/>
</dbReference>
<evidence type="ECO:0000256" key="1">
    <source>
        <dbReference type="ARBA" id="ARBA00022723"/>
    </source>
</evidence>
<proteinExistence type="predicted"/>
<sequence length="256" mass="26039">MTPTLVAVAHGSRDPEALRTLTALRSLVRTLRPGLRVELAHIELNEPLLPDTLAALPAGGRAVLVPLLLGRGYHVKHDLPAALAAAPHLDAAVAPPLGPHPLLAHALHDRLLETGWTPDAAGRGRGGVVLAAAGSRDPDSAAGAARTAALLSARLGGVPVLPAYASAAAPTITEAAAALRARGGRHTALASYFTAPGHFAARCADAVPWPAAAPLGAHPALARLVLHRYDGAVARTGAAYGRDAAVRTRGRAPLPV</sequence>
<dbReference type="AlphaFoldDB" id="A0A345XT07"/>
<dbReference type="Gene3D" id="3.40.50.1400">
    <property type="match status" value="2"/>
</dbReference>
<dbReference type="SUPFAM" id="SSF53800">
    <property type="entry name" value="Chelatase"/>
    <property type="match status" value="1"/>
</dbReference>
<organism evidence="3 4">
    <name type="scientific">Streptomyces armeniacus</name>
    <dbReference type="NCBI Taxonomy" id="83291"/>
    <lineage>
        <taxon>Bacteria</taxon>
        <taxon>Bacillati</taxon>
        <taxon>Actinomycetota</taxon>
        <taxon>Actinomycetes</taxon>
        <taxon>Kitasatosporales</taxon>
        <taxon>Streptomycetaceae</taxon>
        <taxon>Streptomyces</taxon>
    </lineage>
</organism>
<evidence type="ECO:0000313" key="4">
    <source>
        <dbReference type="Proteomes" id="UP000254425"/>
    </source>
</evidence>
<evidence type="ECO:0000256" key="2">
    <source>
        <dbReference type="ARBA" id="ARBA00023239"/>
    </source>
</evidence>
<keyword evidence="1" id="KW-0479">Metal-binding</keyword>
<gene>
    <name evidence="3" type="ORF">DVA86_21060</name>
</gene>
<keyword evidence="2" id="KW-0456">Lyase</keyword>
<dbReference type="PANTHER" id="PTHR33542">
    <property type="entry name" value="SIROHYDROCHLORIN FERROCHELATASE, CHLOROPLASTIC"/>
    <property type="match status" value="1"/>
</dbReference>
<dbReference type="CDD" id="cd03416">
    <property type="entry name" value="CbiX_SirB_N"/>
    <property type="match status" value="1"/>
</dbReference>
<dbReference type="GO" id="GO:0016829">
    <property type="term" value="F:lyase activity"/>
    <property type="evidence" value="ECO:0007669"/>
    <property type="project" value="UniProtKB-KW"/>
</dbReference>
<dbReference type="EMBL" id="CP031320">
    <property type="protein sequence ID" value="AXK34773.1"/>
    <property type="molecule type" value="Genomic_DNA"/>
</dbReference>
<reference evidence="3 4" key="1">
    <citation type="submission" date="2018-07" db="EMBL/GenBank/DDBJ databases">
        <title>Draft genome of the type strain Streptomyces armeniacus ATCC 15676.</title>
        <authorList>
            <person name="Labana P."/>
            <person name="Gosse J.T."/>
            <person name="Boddy C.N."/>
        </authorList>
    </citation>
    <scope>NUCLEOTIDE SEQUENCE [LARGE SCALE GENOMIC DNA]</scope>
    <source>
        <strain evidence="3 4">ATCC 15676</strain>
    </source>
</reference>